<dbReference type="EMBL" id="JASCZI010031685">
    <property type="protein sequence ID" value="MED6127254.1"/>
    <property type="molecule type" value="Genomic_DNA"/>
</dbReference>
<protein>
    <submittedName>
        <fullName evidence="1">Uncharacterized protein</fullName>
    </submittedName>
</protein>
<proteinExistence type="predicted"/>
<dbReference type="Proteomes" id="UP001341840">
    <property type="component" value="Unassembled WGS sequence"/>
</dbReference>
<organism evidence="1 2">
    <name type="scientific">Stylosanthes scabra</name>
    <dbReference type="NCBI Taxonomy" id="79078"/>
    <lineage>
        <taxon>Eukaryota</taxon>
        <taxon>Viridiplantae</taxon>
        <taxon>Streptophyta</taxon>
        <taxon>Embryophyta</taxon>
        <taxon>Tracheophyta</taxon>
        <taxon>Spermatophyta</taxon>
        <taxon>Magnoliopsida</taxon>
        <taxon>eudicotyledons</taxon>
        <taxon>Gunneridae</taxon>
        <taxon>Pentapetalae</taxon>
        <taxon>rosids</taxon>
        <taxon>fabids</taxon>
        <taxon>Fabales</taxon>
        <taxon>Fabaceae</taxon>
        <taxon>Papilionoideae</taxon>
        <taxon>50 kb inversion clade</taxon>
        <taxon>dalbergioids sensu lato</taxon>
        <taxon>Dalbergieae</taxon>
        <taxon>Pterocarpus clade</taxon>
        <taxon>Stylosanthes</taxon>
    </lineage>
</organism>
<sequence length="191" mass="21502">MERVRVDHSHSFPNDSGWEDEVVYFAAEGISEGIQTCHKSLSGRMFSDRFFSIGTMEGAMAAIWGIPEGFQEECHAPNSFLSHIRARVELRVASRIDSELIQKQLWHYSPPLFGDHNFHTGAPIDAPFVATRSSLHPLRIYASYEVWVSCFHTYSSHENLQKSRLFNLGGFSDSHDVGAALAYYGATIMSK</sequence>
<reference evidence="1 2" key="1">
    <citation type="journal article" date="2023" name="Plants (Basel)">
        <title>Bridging the Gap: Combining Genomics and Transcriptomics Approaches to Understand Stylosanthes scabra, an Orphan Legume from the Brazilian Caatinga.</title>
        <authorList>
            <person name="Ferreira-Neto J.R.C."/>
            <person name="da Silva M.D."/>
            <person name="Binneck E."/>
            <person name="de Melo N.F."/>
            <person name="da Silva R.H."/>
            <person name="de Melo A.L.T.M."/>
            <person name="Pandolfi V."/>
            <person name="Bustamante F.O."/>
            <person name="Brasileiro-Vidal A.C."/>
            <person name="Benko-Iseppon A.M."/>
        </authorList>
    </citation>
    <scope>NUCLEOTIDE SEQUENCE [LARGE SCALE GENOMIC DNA]</scope>
    <source>
        <tissue evidence="1">Leaves</tissue>
    </source>
</reference>
<evidence type="ECO:0000313" key="2">
    <source>
        <dbReference type="Proteomes" id="UP001341840"/>
    </source>
</evidence>
<gene>
    <name evidence="1" type="ORF">PIB30_086351</name>
</gene>
<keyword evidence="2" id="KW-1185">Reference proteome</keyword>
<evidence type="ECO:0000313" key="1">
    <source>
        <dbReference type="EMBL" id="MED6127254.1"/>
    </source>
</evidence>
<name>A0ABU6RTI9_9FABA</name>
<accession>A0ABU6RTI9</accession>
<comment type="caution">
    <text evidence="1">The sequence shown here is derived from an EMBL/GenBank/DDBJ whole genome shotgun (WGS) entry which is preliminary data.</text>
</comment>